<dbReference type="EMBL" id="FPJE01000015">
    <property type="protein sequence ID" value="SFW62925.1"/>
    <property type="molecule type" value="Genomic_DNA"/>
</dbReference>
<dbReference type="OrthoDB" id="1091850at2"/>
<reference evidence="1 2" key="1">
    <citation type="submission" date="2016-11" db="EMBL/GenBank/DDBJ databases">
        <authorList>
            <person name="Jaros S."/>
            <person name="Januszkiewicz K."/>
            <person name="Wedrychowicz H."/>
        </authorList>
    </citation>
    <scope>NUCLEOTIDE SEQUENCE [LARGE SCALE GENOMIC DNA]</scope>
    <source>
        <strain evidence="1 2">CGMCC 1.12145</strain>
    </source>
</reference>
<dbReference type="RefSeq" id="WP_072318041.1">
    <property type="nucleotide sequence ID" value="NZ_FPJE01000015.1"/>
</dbReference>
<accession>A0A1K1QT27</accession>
<dbReference type="Proteomes" id="UP000182248">
    <property type="component" value="Unassembled WGS sequence"/>
</dbReference>
<gene>
    <name evidence="1" type="ORF">SAMN02927921_02835</name>
</gene>
<keyword evidence="2" id="KW-1185">Reference proteome</keyword>
<sequence length="403" mass="43409">MKRIFISLIFMTGLLVTGCSSDDDGTGGGPEIPAVESATVDVESGGPNQPNQVYIDLSTSNTTVVKRDTWELGFYCGSQHRVFLNSAILATAAELPGFTDIDAVNSSTVFESSIPLKGLNAQFQLTEVSVSGVGELIAGLPLSYYMYGDLDNGISFTDTKEGEPGGTAIAEISTTASDNNVYIISAGSTIPTETPDAGDILTTGEHRGFYKVRILADGEDYILQYAALDANDHEEVVISKDDSYNLKAFSLVEGSEVSVEPAKADWDINFTSVYSYYGNMGGLVAGAAYSDYALHNTLGNVGLYTVITKETTDGESVETGEPSFEAFTKADIRESEFVYDDRAIIGSDWRQTASFGGSAQVKDDRYFVVKDASGNYYKLQFTAFLNASGARGYPQFKYELLDE</sequence>
<dbReference type="InterPro" id="IPR025921">
    <property type="entry name" value="HmuY"/>
</dbReference>
<dbReference type="CDD" id="cd12105">
    <property type="entry name" value="HmuY"/>
    <property type="match status" value="1"/>
</dbReference>
<protein>
    <submittedName>
        <fullName evidence="1">HmuY protein</fullName>
    </submittedName>
</protein>
<organism evidence="1 2">
    <name type="scientific">Sinomicrobium oceani</name>
    <dbReference type="NCBI Taxonomy" id="1150368"/>
    <lineage>
        <taxon>Bacteria</taxon>
        <taxon>Pseudomonadati</taxon>
        <taxon>Bacteroidota</taxon>
        <taxon>Flavobacteriia</taxon>
        <taxon>Flavobacteriales</taxon>
        <taxon>Flavobacteriaceae</taxon>
        <taxon>Sinomicrobium</taxon>
    </lineage>
</organism>
<evidence type="ECO:0000313" key="2">
    <source>
        <dbReference type="Proteomes" id="UP000182248"/>
    </source>
</evidence>
<dbReference type="AlphaFoldDB" id="A0A1K1QT27"/>
<proteinExistence type="predicted"/>
<evidence type="ECO:0000313" key="1">
    <source>
        <dbReference type="EMBL" id="SFW62925.1"/>
    </source>
</evidence>
<name>A0A1K1QT27_9FLAO</name>
<dbReference type="Pfam" id="PF14064">
    <property type="entry name" value="HmuY"/>
    <property type="match status" value="2"/>
</dbReference>
<dbReference type="PROSITE" id="PS51257">
    <property type="entry name" value="PROKAR_LIPOPROTEIN"/>
    <property type="match status" value="1"/>
</dbReference>
<dbReference type="STRING" id="1150368.SAMN02927921_02835"/>